<reference evidence="2" key="2">
    <citation type="submission" date="2023-06" db="EMBL/GenBank/DDBJ databases">
        <authorList>
            <consortium name="Lawrence Berkeley National Laboratory"/>
            <person name="Haridas S."/>
            <person name="Hensen N."/>
            <person name="Bonometti L."/>
            <person name="Westerberg I."/>
            <person name="Brannstrom I.O."/>
            <person name="Guillou S."/>
            <person name="Cros-Aarteil S."/>
            <person name="Calhoun S."/>
            <person name="Kuo A."/>
            <person name="Mondo S."/>
            <person name="Pangilinan J."/>
            <person name="Riley R."/>
            <person name="Labutti K."/>
            <person name="Andreopoulos B."/>
            <person name="Lipzen A."/>
            <person name="Chen C."/>
            <person name="Yanf M."/>
            <person name="Daum C."/>
            <person name="Ng V."/>
            <person name="Clum A."/>
            <person name="Steindorff A."/>
            <person name="Ohm R."/>
            <person name="Martin F."/>
            <person name="Silar P."/>
            <person name="Natvig D."/>
            <person name="Lalanne C."/>
            <person name="Gautier V."/>
            <person name="Ament-Velasquez S.L."/>
            <person name="Kruys A."/>
            <person name="Hutchinson M.I."/>
            <person name="Powell A.J."/>
            <person name="Barry K."/>
            <person name="Miller A.N."/>
            <person name="Grigoriev I.V."/>
            <person name="Debuchy R."/>
            <person name="Gladieux P."/>
            <person name="Thoren M.H."/>
            <person name="Johannesson H."/>
        </authorList>
    </citation>
    <scope>NUCLEOTIDE SEQUENCE</scope>
    <source>
        <strain evidence="2">CBS 314.62</strain>
    </source>
</reference>
<dbReference type="Proteomes" id="UP001270362">
    <property type="component" value="Unassembled WGS sequence"/>
</dbReference>
<organism evidence="2 3">
    <name type="scientific">Podospora appendiculata</name>
    <dbReference type="NCBI Taxonomy" id="314037"/>
    <lineage>
        <taxon>Eukaryota</taxon>
        <taxon>Fungi</taxon>
        <taxon>Dikarya</taxon>
        <taxon>Ascomycota</taxon>
        <taxon>Pezizomycotina</taxon>
        <taxon>Sordariomycetes</taxon>
        <taxon>Sordariomycetidae</taxon>
        <taxon>Sordariales</taxon>
        <taxon>Podosporaceae</taxon>
        <taxon>Podospora</taxon>
    </lineage>
</organism>
<reference evidence="2" key="1">
    <citation type="journal article" date="2023" name="Mol. Phylogenet. Evol.">
        <title>Genome-scale phylogeny and comparative genomics of the fungal order Sordariales.</title>
        <authorList>
            <person name="Hensen N."/>
            <person name="Bonometti L."/>
            <person name="Westerberg I."/>
            <person name="Brannstrom I.O."/>
            <person name="Guillou S."/>
            <person name="Cros-Aarteil S."/>
            <person name="Calhoun S."/>
            <person name="Haridas S."/>
            <person name="Kuo A."/>
            <person name="Mondo S."/>
            <person name="Pangilinan J."/>
            <person name="Riley R."/>
            <person name="LaButti K."/>
            <person name="Andreopoulos B."/>
            <person name="Lipzen A."/>
            <person name="Chen C."/>
            <person name="Yan M."/>
            <person name="Daum C."/>
            <person name="Ng V."/>
            <person name="Clum A."/>
            <person name="Steindorff A."/>
            <person name="Ohm R.A."/>
            <person name="Martin F."/>
            <person name="Silar P."/>
            <person name="Natvig D.O."/>
            <person name="Lalanne C."/>
            <person name="Gautier V."/>
            <person name="Ament-Velasquez S.L."/>
            <person name="Kruys A."/>
            <person name="Hutchinson M.I."/>
            <person name="Powell A.J."/>
            <person name="Barry K."/>
            <person name="Miller A.N."/>
            <person name="Grigoriev I.V."/>
            <person name="Debuchy R."/>
            <person name="Gladieux P."/>
            <person name="Hiltunen Thoren M."/>
            <person name="Johannesson H."/>
        </authorList>
    </citation>
    <scope>NUCLEOTIDE SEQUENCE</scope>
    <source>
        <strain evidence="2">CBS 314.62</strain>
    </source>
</reference>
<feature type="region of interest" description="Disordered" evidence="1">
    <location>
        <begin position="153"/>
        <end position="204"/>
    </location>
</feature>
<evidence type="ECO:0000256" key="1">
    <source>
        <dbReference type="SAM" id="MobiDB-lite"/>
    </source>
</evidence>
<sequence>MTQPSVEMDMIRREDNVWAAWLQRRSTWRAAVVTCTLLGSLGHPGYTAERLFLGGPGRSFRSFAIRLAPAGARLFGRIHRRCQALRSVVRLNGVPNWRDDILKGGGRGRNAALKQHDLEHTTSSITTTVFGRWLLSFMAGSLDDVLLSRTGSGGGGKGGWEKGLHAPNRRRSEKPAPDLNFGRHAWTGSTERPKDAAKVRESDL</sequence>
<gene>
    <name evidence="2" type="ORF">B0T22DRAFT_41691</name>
</gene>
<name>A0AAE1CGJ2_9PEZI</name>
<comment type="caution">
    <text evidence="2">The sequence shown here is derived from an EMBL/GenBank/DDBJ whole genome shotgun (WGS) entry which is preliminary data.</text>
</comment>
<protein>
    <submittedName>
        <fullName evidence="2">Uncharacterized protein</fullName>
    </submittedName>
</protein>
<keyword evidence="3" id="KW-1185">Reference proteome</keyword>
<evidence type="ECO:0000313" key="3">
    <source>
        <dbReference type="Proteomes" id="UP001270362"/>
    </source>
</evidence>
<feature type="compositionally biased region" description="Basic and acidic residues" evidence="1">
    <location>
        <begin position="191"/>
        <end position="204"/>
    </location>
</feature>
<proteinExistence type="predicted"/>
<evidence type="ECO:0000313" key="2">
    <source>
        <dbReference type="EMBL" id="KAK3693504.1"/>
    </source>
</evidence>
<accession>A0AAE1CGJ2</accession>
<dbReference type="EMBL" id="JAULSO010000001">
    <property type="protein sequence ID" value="KAK3693504.1"/>
    <property type="molecule type" value="Genomic_DNA"/>
</dbReference>
<dbReference type="AlphaFoldDB" id="A0AAE1CGJ2"/>